<reference evidence="1 2" key="1">
    <citation type="submission" date="2017-05" db="EMBL/GenBank/DDBJ databases">
        <authorList>
            <person name="Varghese N."/>
            <person name="Submissions S."/>
        </authorList>
    </citation>
    <scope>NUCLEOTIDE SEQUENCE [LARGE SCALE GENOMIC DNA]</scope>
    <source>
        <strain evidence="1 2">DSM 21194</strain>
    </source>
</reference>
<dbReference type="Proteomes" id="UP000317593">
    <property type="component" value="Unassembled WGS sequence"/>
</dbReference>
<evidence type="ECO:0000313" key="2">
    <source>
        <dbReference type="Proteomes" id="UP000317593"/>
    </source>
</evidence>
<proteinExistence type="predicted"/>
<evidence type="ECO:0008006" key="3">
    <source>
        <dbReference type="Google" id="ProtNLM"/>
    </source>
</evidence>
<evidence type="ECO:0000313" key="1">
    <source>
        <dbReference type="EMBL" id="SMO59947.1"/>
    </source>
</evidence>
<gene>
    <name evidence="1" type="ORF">SAMN06265218_106166</name>
</gene>
<dbReference type="EMBL" id="FXTH01000006">
    <property type="protein sequence ID" value="SMO59947.1"/>
    <property type="molecule type" value="Genomic_DNA"/>
</dbReference>
<dbReference type="InterPro" id="IPR021516">
    <property type="entry name" value="DUF3179"/>
</dbReference>
<dbReference type="AlphaFoldDB" id="A0A521CKH9"/>
<dbReference type="OrthoDB" id="9806357at2"/>
<protein>
    <recommendedName>
        <fullName evidence="3">DUF3179 domain-containing protein</fullName>
    </recommendedName>
</protein>
<name>A0A521CKH9_9BACT</name>
<keyword evidence="2" id="KW-1185">Reference proteome</keyword>
<accession>A0A521CKH9</accession>
<sequence>MDDARSWIASKEPILAVEYKGTVRAYPLQIMIWHEIVNDRINGDPLLITFCPLCYSALVFERTVDGEVLEFGVSGFLHHSDLVMYDRKTETW</sequence>
<dbReference type="Pfam" id="PF11376">
    <property type="entry name" value="DUF3179"/>
    <property type="match status" value="1"/>
</dbReference>
<organism evidence="1 2">
    <name type="scientific">Fodinibius sediminis</name>
    <dbReference type="NCBI Taxonomy" id="1214077"/>
    <lineage>
        <taxon>Bacteria</taxon>
        <taxon>Pseudomonadati</taxon>
        <taxon>Balneolota</taxon>
        <taxon>Balneolia</taxon>
        <taxon>Balneolales</taxon>
        <taxon>Balneolaceae</taxon>
        <taxon>Fodinibius</taxon>
    </lineage>
</organism>